<keyword evidence="6" id="KW-0808">Transferase</keyword>
<dbReference type="Pfam" id="PF22675">
    <property type="entry name" value="KH-I_KHDC4-BBP"/>
    <property type="match status" value="1"/>
</dbReference>
<reference evidence="6" key="1">
    <citation type="submission" date="2019-12" db="EMBL/GenBank/DDBJ databases">
        <title>An insight into the sialome of adult female Ixodes ricinus ticks feeding for 6 days.</title>
        <authorList>
            <person name="Perner J."/>
            <person name="Ribeiro J.M.C."/>
        </authorList>
    </citation>
    <scope>NUCLEOTIDE SEQUENCE</scope>
    <source>
        <strain evidence="6">Semi-engorged</strain>
        <tissue evidence="6">Salivary glands</tissue>
    </source>
</reference>
<sequence length="182" mass="19177">MAAAALSLLTAQAAATGHHYIQDKIFVGLEHAPVGFPVRDKILGPGGSYLDHIKGTTGANVTLRGKGSGCLEPTSGREAFEPLHVHITHPNLEGLQAAKSLAISLIQTAHADLAEWQQQQLASLTLHSAMALPTTAQRILVSPGVVGGQSASIMLPMSLASTVPTSKQEPAFSTWRCFLVLW</sequence>
<proteinExistence type="inferred from homology"/>
<evidence type="ECO:0000313" key="6">
    <source>
        <dbReference type="EMBL" id="MXU95253.1"/>
    </source>
</evidence>
<dbReference type="PANTHER" id="PTHR15744:SF0">
    <property type="entry name" value="KH HOMOLOGY DOMAIN-CONTAINING PROTEIN 4"/>
    <property type="match status" value="1"/>
</dbReference>
<evidence type="ECO:0000256" key="1">
    <source>
        <dbReference type="ARBA" id="ARBA00006093"/>
    </source>
</evidence>
<dbReference type="PANTHER" id="PTHR15744">
    <property type="entry name" value="BLOM7"/>
    <property type="match status" value="1"/>
</dbReference>
<dbReference type="Gene3D" id="3.30.1370.10">
    <property type="entry name" value="K Homology domain, type 1"/>
    <property type="match status" value="1"/>
</dbReference>
<dbReference type="InterPro" id="IPR036612">
    <property type="entry name" value="KH_dom_type_1_sf"/>
</dbReference>
<dbReference type="InterPro" id="IPR031121">
    <property type="entry name" value="RIK/BLOM7"/>
</dbReference>
<dbReference type="SUPFAM" id="SSF54791">
    <property type="entry name" value="Eukaryotic type KH-domain (KH-domain type I)"/>
    <property type="match status" value="1"/>
</dbReference>
<organism evidence="6">
    <name type="scientific">Ixodes ricinus</name>
    <name type="common">Common tick</name>
    <name type="synonym">Acarus ricinus</name>
    <dbReference type="NCBI Taxonomy" id="34613"/>
    <lineage>
        <taxon>Eukaryota</taxon>
        <taxon>Metazoa</taxon>
        <taxon>Ecdysozoa</taxon>
        <taxon>Arthropoda</taxon>
        <taxon>Chelicerata</taxon>
        <taxon>Arachnida</taxon>
        <taxon>Acari</taxon>
        <taxon>Parasitiformes</taxon>
        <taxon>Ixodida</taxon>
        <taxon>Ixodoidea</taxon>
        <taxon>Ixodidae</taxon>
        <taxon>Ixodinae</taxon>
        <taxon>Ixodes</taxon>
    </lineage>
</organism>
<evidence type="ECO:0000256" key="2">
    <source>
        <dbReference type="ARBA" id="ARBA00017795"/>
    </source>
</evidence>
<accession>A0A6B0UZ80</accession>
<evidence type="ECO:0000256" key="4">
    <source>
        <dbReference type="ARBA" id="ARBA00045732"/>
    </source>
</evidence>
<feature type="domain" description="KHDC4/BBP-like KH-domain type I" evidence="5">
    <location>
        <begin position="34"/>
        <end position="107"/>
    </location>
</feature>
<protein>
    <recommendedName>
        <fullName evidence="2">KH homology domain-containing protein 4</fullName>
    </recommendedName>
    <alternativeName>
        <fullName evidence="3">Brings lots of money 7</fullName>
    </alternativeName>
</protein>
<dbReference type="CDD" id="cd22386">
    <property type="entry name" value="KH-I_KHDC4_rpt2"/>
    <property type="match status" value="1"/>
</dbReference>
<dbReference type="EMBL" id="GIFC01013170">
    <property type="protein sequence ID" value="MXU95253.1"/>
    <property type="molecule type" value="Transcribed_RNA"/>
</dbReference>
<dbReference type="AlphaFoldDB" id="A0A6B0UZ80"/>
<evidence type="ECO:0000259" key="5">
    <source>
        <dbReference type="Pfam" id="PF22675"/>
    </source>
</evidence>
<dbReference type="GO" id="GO:0005634">
    <property type="term" value="C:nucleus"/>
    <property type="evidence" value="ECO:0007669"/>
    <property type="project" value="InterPro"/>
</dbReference>
<dbReference type="FunFam" id="3.30.1370.10:FF:000037">
    <property type="entry name" value="KH domain protein"/>
    <property type="match status" value="1"/>
</dbReference>
<dbReference type="InterPro" id="IPR047889">
    <property type="entry name" value="KHDC4_KH-I_second"/>
</dbReference>
<name>A0A6B0UZ80_IXORI</name>
<evidence type="ECO:0000256" key="3">
    <source>
        <dbReference type="ARBA" id="ARBA00030267"/>
    </source>
</evidence>
<keyword evidence="6" id="KW-0418">Kinase</keyword>
<comment type="similarity">
    <text evidence="1">Belongs to the KHDC4 family.</text>
</comment>
<dbReference type="GO" id="GO:0016301">
    <property type="term" value="F:kinase activity"/>
    <property type="evidence" value="ECO:0007669"/>
    <property type="project" value="UniProtKB-KW"/>
</dbReference>
<dbReference type="GO" id="GO:0003723">
    <property type="term" value="F:RNA binding"/>
    <property type="evidence" value="ECO:0007669"/>
    <property type="project" value="InterPro"/>
</dbReference>
<dbReference type="InterPro" id="IPR055256">
    <property type="entry name" value="KH_1_KHDC4/BBP-like"/>
</dbReference>
<comment type="function">
    <text evidence="4">RNA-binding protein involved in pre-mRNA splicing. Interacts with the PRP19C/Prp19 complex/NTC/Nineteen complex which is part of the spliceosome. Involved in regulating splice site selection. Binds preferentially RNA with A/C rich sequences and poly-C stretches.</text>
</comment>